<evidence type="ECO:0000256" key="2">
    <source>
        <dbReference type="ARBA" id="ARBA00022737"/>
    </source>
</evidence>
<name>A0A7J7VYW3_MYOMY</name>
<dbReference type="Gene3D" id="3.30.160.60">
    <property type="entry name" value="Classic Zinc Finger"/>
    <property type="match status" value="2"/>
</dbReference>
<dbReference type="InterPro" id="IPR050758">
    <property type="entry name" value="Znf_C2H2-type"/>
</dbReference>
<protein>
    <recommendedName>
        <fullName evidence="6">C2H2-type domain-containing protein</fullName>
    </recommendedName>
</protein>
<evidence type="ECO:0000256" key="5">
    <source>
        <dbReference type="PROSITE-ProRule" id="PRU00042"/>
    </source>
</evidence>
<keyword evidence="8" id="KW-1185">Reference proteome</keyword>
<dbReference type="Proteomes" id="UP000527355">
    <property type="component" value="Unassembled WGS sequence"/>
</dbReference>
<dbReference type="InterPro" id="IPR013087">
    <property type="entry name" value="Znf_C2H2_type"/>
</dbReference>
<feature type="domain" description="C2H2-type" evidence="6">
    <location>
        <begin position="65"/>
        <end position="92"/>
    </location>
</feature>
<dbReference type="PANTHER" id="PTHR23234:SF10">
    <property type="entry name" value="RIKEN CDNA 6720489N17 GENE-RELATED"/>
    <property type="match status" value="1"/>
</dbReference>
<dbReference type="SMART" id="SM00355">
    <property type="entry name" value="ZnF_C2H2"/>
    <property type="match status" value="2"/>
</dbReference>
<dbReference type="PANTHER" id="PTHR23234">
    <property type="entry name" value="ZNF44 PROTEIN"/>
    <property type="match status" value="1"/>
</dbReference>
<dbReference type="FunFam" id="3.30.160.60:FF:000303">
    <property type="entry name" value="Zinc finger protein 41"/>
    <property type="match status" value="1"/>
</dbReference>
<dbReference type="SUPFAM" id="SSF57667">
    <property type="entry name" value="beta-beta-alpha zinc fingers"/>
    <property type="match status" value="1"/>
</dbReference>
<sequence>MGTQYVWKSLYSSHNMHIKCQTEYKPYEYQNYREKPYICSICGRAFSYLQCFEKHKRNHTRAKTYQCKEYGKILSSSTSLQIHERTHTEEKLYQCKQYGKVYTRYHQTFPTHHSNRRETP</sequence>
<reference evidence="7 8" key="1">
    <citation type="journal article" date="2020" name="Nature">
        <title>Six reference-quality genomes reveal evolution of bat adaptations.</title>
        <authorList>
            <person name="Jebb D."/>
            <person name="Huang Z."/>
            <person name="Pippel M."/>
            <person name="Hughes G.M."/>
            <person name="Lavrichenko K."/>
            <person name="Devanna P."/>
            <person name="Winkler S."/>
            <person name="Jermiin L.S."/>
            <person name="Skirmuntt E.C."/>
            <person name="Katzourakis A."/>
            <person name="Burkitt-Gray L."/>
            <person name="Ray D.A."/>
            <person name="Sullivan K.A.M."/>
            <person name="Roscito J.G."/>
            <person name="Kirilenko B.M."/>
            <person name="Davalos L.M."/>
            <person name="Corthals A.P."/>
            <person name="Power M.L."/>
            <person name="Jones G."/>
            <person name="Ransome R.D."/>
            <person name="Dechmann D.K.N."/>
            <person name="Locatelli A.G."/>
            <person name="Puechmaille S.J."/>
            <person name="Fedrigo O."/>
            <person name="Jarvis E.D."/>
            <person name="Hiller M."/>
            <person name="Vernes S.C."/>
            <person name="Myers E.W."/>
            <person name="Teeling E.C."/>
        </authorList>
    </citation>
    <scope>NUCLEOTIDE SEQUENCE [LARGE SCALE GENOMIC DNA]</scope>
    <source>
        <strain evidence="7">MMyoMyo1</strain>
        <tissue evidence="7">Flight muscle</tissue>
    </source>
</reference>
<keyword evidence="2" id="KW-0677">Repeat</keyword>
<keyword evidence="3 5" id="KW-0863">Zinc-finger</keyword>
<accession>A0A7J7VYW3</accession>
<organism evidence="7 8">
    <name type="scientific">Myotis myotis</name>
    <name type="common">Greater mouse-eared bat</name>
    <name type="synonym">Vespertilio myotis</name>
    <dbReference type="NCBI Taxonomy" id="51298"/>
    <lineage>
        <taxon>Eukaryota</taxon>
        <taxon>Metazoa</taxon>
        <taxon>Chordata</taxon>
        <taxon>Craniata</taxon>
        <taxon>Vertebrata</taxon>
        <taxon>Euteleostomi</taxon>
        <taxon>Mammalia</taxon>
        <taxon>Eutheria</taxon>
        <taxon>Laurasiatheria</taxon>
        <taxon>Chiroptera</taxon>
        <taxon>Yangochiroptera</taxon>
        <taxon>Vespertilionidae</taxon>
        <taxon>Myotis</taxon>
    </lineage>
</organism>
<dbReference type="GO" id="GO:0008270">
    <property type="term" value="F:zinc ion binding"/>
    <property type="evidence" value="ECO:0007669"/>
    <property type="project" value="UniProtKB-KW"/>
</dbReference>
<proteinExistence type="predicted"/>
<evidence type="ECO:0000256" key="1">
    <source>
        <dbReference type="ARBA" id="ARBA00022723"/>
    </source>
</evidence>
<dbReference type="InterPro" id="IPR036236">
    <property type="entry name" value="Znf_C2H2_sf"/>
</dbReference>
<evidence type="ECO:0000259" key="6">
    <source>
        <dbReference type="PROSITE" id="PS50157"/>
    </source>
</evidence>
<dbReference type="PROSITE" id="PS50157">
    <property type="entry name" value="ZINC_FINGER_C2H2_2"/>
    <property type="match status" value="2"/>
</dbReference>
<keyword evidence="1" id="KW-0479">Metal-binding</keyword>
<evidence type="ECO:0000256" key="4">
    <source>
        <dbReference type="ARBA" id="ARBA00022833"/>
    </source>
</evidence>
<feature type="domain" description="C2H2-type" evidence="6">
    <location>
        <begin position="37"/>
        <end position="64"/>
    </location>
</feature>
<evidence type="ECO:0000313" key="7">
    <source>
        <dbReference type="EMBL" id="KAF6330236.1"/>
    </source>
</evidence>
<dbReference type="GO" id="GO:1990837">
    <property type="term" value="F:sequence-specific double-stranded DNA binding"/>
    <property type="evidence" value="ECO:0007669"/>
    <property type="project" value="UniProtKB-ARBA"/>
</dbReference>
<comment type="caution">
    <text evidence="7">The sequence shown here is derived from an EMBL/GenBank/DDBJ whole genome shotgun (WGS) entry which is preliminary data.</text>
</comment>
<evidence type="ECO:0000256" key="3">
    <source>
        <dbReference type="ARBA" id="ARBA00022771"/>
    </source>
</evidence>
<dbReference type="AlphaFoldDB" id="A0A7J7VYW3"/>
<dbReference type="EMBL" id="JABWUV010000009">
    <property type="protein sequence ID" value="KAF6330236.1"/>
    <property type="molecule type" value="Genomic_DNA"/>
</dbReference>
<evidence type="ECO:0000313" key="8">
    <source>
        <dbReference type="Proteomes" id="UP000527355"/>
    </source>
</evidence>
<dbReference type="PROSITE" id="PS00028">
    <property type="entry name" value="ZINC_FINGER_C2H2_1"/>
    <property type="match status" value="1"/>
</dbReference>
<gene>
    <name evidence="7" type="ORF">mMyoMyo1_012239</name>
</gene>
<keyword evidence="4" id="KW-0862">Zinc</keyword>